<feature type="domain" description="HTH cro/C1-type" evidence="1">
    <location>
        <begin position="1"/>
        <end position="37"/>
    </location>
</feature>
<evidence type="ECO:0000313" key="3">
    <source>
        <dbReference type="Proteomes" id="UP000414364"/>
    </source>
</evidence>
<accession>A0A5P0ZS07</accession>
<dbReference type="Pfam" id="PF01381">
    <property type="entry name" value="HTH_3"/>
    <property type="match status" value="1"/>
</dbReference>
<dbReference type="EMBL" id="VDFP01000041">
    <property type="protein sequence ID" value="MQS77006.1"/>
    <property type="molecule type" value="Genomic_DNA"/>
</dbReference>
<dbReference type="SUPFAM" id="SSF47413">
    <property type="entry name" value="lambda repressor-like DNA-binding domains"/>
    <property type="match status" value="1"/>
</dbReference>
<comment type="caution">
    <text evidence="2">The sequence shown here is derived from an EMBL/GenBank/DDBJ whole genome shotgun (WGS) entry which is preliminary data.</text>
</comment>
<dbReference type="Proteomes" id="UP000414364">
    <property type="component" value="Unassembled WGS sequence"/>
</dbReference>
<sequence>MGISRQAIYQWENEKSFPDIENIVLLSNLYNFDLNKFANYYRKKMYLLHLSLRA</sequence>
<evidence type="ECO:0000313" key="2">
    <source>
        <dbReference type="EMBL" id="MQS77006.1"/>
    </source>
</evidence>
<gene>
    <name evidence="2" type="ORF">FHL06_11750</name>
</gene>
<dbReference type="PROSITE" id="PS50943">
    <property type="entry name" value="HTH_CROC1"/>
    <property type="match status" value="1"/>
</dbReference>
<proteinExistence type="predicted"/>
<dbReference type="GO" id="GO:0003677">
    <property type="term" value="F:DNA binding"/>
    <property type="evidence" value="ECO:0007669"/>
    <property type="project" value="InterPro"/>
</dbReference>
<dbReference type="RefSeq" id="WP_337692564.1">
    <property type="nucleotide sequence ID" value="NZ_VDFP01000041.1"/>
</dbReference>
<name>A0A5P0ZS07_9LACO</name>
<organism evidence="2 3">
    <name type="scientific">Companilactobacillus halodurans</name>
    <dbReference type="NCBI Taxonomy" id="2584183"/>
    <lineage>
        <taxon>Bacteria</taxon>
        <taxon>Bacillati</taxon>
        <taxon>Bacillota</taxon>
        <taxon>Bacilli</taxon>
        <taxon>Lactobacillales</taxon>
        <taxon>Lactobacillaceae</taxon>
        <taxon>Companilactobacillus</taxon>
    </lineage>
</organism>
<dbReference type="AlphaFoldDB" id="A0A5P0ZS07"/>
<dbReference type="Gene3D" id="1.10.260.40">
    <property type="entry name" value="lambda repressor-like DNA-binding domains"/>
    <property type="match status" value="1"/>
</dbReference>
<dbReference type="CDD" id="cd00093">
    <property type="entry name" value="HTH_XRE"/>
    <property type="match status" value="1"/>
</dbReference>
<protein>
    <submittedName>
        <fullName evidence="2">Helix-turn-helix transcriptional regulator</fullName>
    </submittedName>
</protein>
<dbReference type="InterPro" id="IPR010982">
    <property type="entry name" value="Lambda_DNA-bd_dom_sf"/>
</dbReference>
<reference evidence="2 3" key="1">
    <citation type="journal article" date="2019" name="Syst. Appl. Microbiol.">
        <title>Polyphasic characterization of two novel Lactobacillus spp. isolated from blown salami packages: Description of Lactobacillus halodurans sp. nov. and Lactobacillus salsicarnum sp. nov.</title>
        <authorList>
            <person name="Schuster J.A."/>
            <person name="Klingl A."/>
            <person name="Vogel R.F."/>
            <person name="Ehrmann M.A."/>
        </authorList>
    </citation>
    <scope>NUCLEOTIDE SEQUENCE [LARGE SCALE GENOMIC DNA]</scope>
    <source>
        <strain evidence="2 3">TMW 1.2172</strain>
    </source>
</reference>
<evidence type="ECO:0000259" key="1">
    <source>
        <dbReference type="PROSITE" id="PS50943"/>
    </source>
</evidence>
<dbReference type="InterPro" id="IPR001387">
    <property type="entry name" value="Cro/C1-type_HTH"/>
</dbReference>